<feature type="transmembrane region" description="Helical" evidence="1">
    <location>
        <begin position="160"/>
        <end position="180"/>
    </location>
</feature>
<accession>A0A6L5X8N7</accession>
<name>A0A6L5X8N7_9FIRM</name>
<feature type="transmembrane region" description="Helical" evidence="1">
    <location>
        <begin position="88"/>
        <end position="105"/>
    </location>
</feature>
<organism evidence="2 3">
    <name type="scientific">Porcincola intestinalis</name>
    <dbReference type="NCBI Taxonomy" id="2606632"/>
    <lineage>
        <taxon>Bacteria</taxon>
        <taxon>Bacillati</taxon>
        <taxon>Bacillota</taxon>
        <taxon>Clostridia</taxon>
        <taxon>Lachnospirales</taxon>
        <taxon>Lachnospiraceae</taxon>
        <taxon>Porcincola</taxon>
    </lineage>
</organism>
<keyword evidence="1" id="KW-0812">Transmembrane</keyword>
<feature type="transmembrane region" description="Helical" evidence="1">
    <location>
        <begin position="218"/>
        <end position="238"/>
    </location>
</feature>
<dbReference type="Proteomes" id="UP000481852">
    <property type="component" value="Unassembled WGS sequence"/>
</dbReference>
<proteinExistence type="predicted"/>
<feature type="transmembrane region" description="Helical" evidence="1">
    <location>
        <begin position="186"/>
        <end position="206"/>
    </location>
</feature>
<reference evidence="2 3" key="1">
    <citation type="submission" date="2019-08" db="EMBL/GenBank/DDBJ databases">
        <title>In-depth cultivation of the pig gut microbiome towards novel bacterial diversity and tailored functional studies.</title>
        <authorList>
            <person name="Wylensek D."/>
            <person name="Hitch T.C.A."/>
            <person name="Clavel T."/>
        </authorList>
    </citation>
    <scope>NUCLEOTIDE SEQUENCE [LARGE SCALE GENOMIC DNA]</scope>
    <source>
        <strain evidence="2 3">Oil+RF-744-WCA-WT-11</strain>
    </source>
</reference>
<keyword evidence="1" id="KW-0472">Membrane</keyword>
<sequence>MNVDKLLDNNLRKSSRIIPDENAINNTVKRAKEAYWIGETERYVSWPEFIYQQMFYINKMWWLFQAVVLLLLWLLLKYAVSGMYAERCMGITAPIFVILFLPELWKNYNYQSMEIECAAFYSLQKVMAARMLLFGMIDLVLLTAFMGIGVASTEITMREMIIQFILPMVVTTCICLRFFTGHFARGMVPSIIASLFWLTLWTLVVLREDIYSKVSTSIWIILIIFALLYMFYCIYRIMKETGQMYTYNMIGGI</sequence>
<feature type="transmembrane region" description="Helical" evidence="1">
    <location>
        <begin position="60"/>
        <end position="76"/>
    </location>
</feature>
<keyword evidence="3" id="KW-1185">Reference proteome</keyword>
<evidence type="ECO:0000313" key="3">
    <source>
        <dbReference type="Proteomes" id="UP000481852"/>
    </source>
</evidence>
<dbReference type="RefSeq" id="WP_154527338.1">
    <property type="nucleotide sequence ID" value="NZ_VULZ01000018.1"/>
</dbReference>
<gene>
    <name evidence="2" type="ORF">FYJ35_13190</name>
</gene>
<evidence type="ECO:0000256" key="1">
    <source>
        <dbReference type="SAM" id="Phobius"/>
    </source>
</evidence>
<evidence type="ECO:0000313" key="2">
    <source>
        <dbReference type="EMBL" id="MSS15967.1"/>
    </source>
</evidence>
<protein>
    <submittedName>
        <fullName evidence="2">Uncharacterized protein</fullName>
    </submittedName>
</protein>
<keyword evidence="1" id="KW-1133">Transmembrane helix</keyword>
<feature type="transmembrane region" description="Helical" evidence="1">
    <location>
        <begin position="128"/>
        <end position="148"/>
    </location>
</feature>
<dbReference type="AlphaFoldDB" id="A0A6L5X8N7"/>
<comment type="caution">
    <text evidence="2">The sequence shown here is derived from an EMBL/GenBank/DDBJ whole genome shotgun (WGS) entry which is preliminary data.</text>
</comment>
<dbReference type="EMBL" id="VULZ01000018">
    <property type="protein sequence ID" value="MSS15967.1"/>
    <property type="molecule type" value="Genomic_DNA"/>
</dbReference>